<protein>
    <submittedName>
        <fullName evidence="2">Inosose dehydratase</fullName>
    </submittedName>
</protein>
<sequence>MAIDFGCQGSTWVLDYDEEADIMEQVMDDVKNGGLTGLDVQISLLGKYTNSPERLKEELDKRGLKLAALTIPHAFVGGESSQKERELEDYYFEYLKHFPGAIMNVPSRVGKNRDNLLQRQKEIIKGANELGKRAIEEHGITTSLHPISYKTSYWRFKEDYDVLFDGLDPRYMGYTPDAGHIIFGGMDPVEIFKEAQPLIKHVHYKDATKNCEWMKMGQGDIDFIQCTQVLKDSNYDGWIILEEETGSEQSDTSQVIVELGDYVKNNLTSIVK</sequence>
<feature type="domain" description="Xylose isomerase-like TIM barrel" evidence="1">
    <location>
        <begin position="47"/>
        <end position="247"/>
    </location>
</feature>
<proteinExistence type="predicted"/>
<dbReference type="InterPro" id="IPR036237">
    <property type="entry name" value="Xyl_isomerase-like_sf"/>
</dbReference>
<dbReference type="RefSeq" id="WP_093131482.1">
    <property type="nucleotide sequence ID" value="NZ_FOHJ01000001.1"/>
</dbReference>
<dbReference type="STRING" id="237682.SAMN05421676_101439"/>
<evidence type="ECO:0000259" key="1">
    <source>
        <dbReference type="Pfam" id="PF01261"/>
    </source>
</evidence>
<reference evidence="3" key="1">
    <citation type="submission" date="2016-10" db="EMBL/GenBank/DDBJ databases">
        <authorList>
            <person name="Varghese N."/>
            <person name="Submissions S."/>
        </authorList>
    </citation>
    <scope>NUCLEOTIDE SEQUENCE [LARGE SCALE GENOMIC DNA]</scope>
    <source>
        <strain evidence="3">CGMCC 1.3566</strain>
    </source>
</reference>
<dbReference type="EMBL" id="FOHJ01000001">
    <property type="protein sequence ID" value="SES78291.1"/>
    <property type="molecule type" value="Genomic_DNA"/>
</dbReference>
<dbReference type="AlphaFoldDB" id="A0A1H9ZAD0"/>
<evidence type="ECO:0000313" key="3">
    <source>
        <dbReference type="Proteomes" id="UP000199095"/>
    </source>
</evidence>
<dbReference type="OrthoDB" id="9779184at2"/>
<gene>
    <name evidence="2" type="ORF">SAMN05421676_101439</name>
</gene>
<dbReference type="InterPro" id="IPR050312">
    <property type="entry name" value="IolE/XylAMocC-like"/>
</dbReference>
<dbReference type="InterPro" id="IPR013022">
    <property type="entry name" value="Xyl_isomerase-like_TIM-brl"/>
</dbReference>
<organism evidence="2 3">
    <name type="scientific">Salinibacillus kushneri</name>
    <dbReference type="NCBI Taxonomy" id="237682"/>
    <lineage>
        <taxon>Bacteria</taxon>
        <taxon>Bacillati</taxon>
        <taxon>Bacillota</taxon>
        <taxon>Bacilli</taxon>
        <taxon>Bacillales</taxon>
        <taxon>Bacillaceae</taxon>
        <taxon>Salinibacillus</taxon>
    </lineage>
</organism>
<dbReference type="SUPFAM" id="SSF51658">
    <property type="entry name" value="Xylose isomerase-like"/>
    <property type="match status" value="1"/>
</dbReference>
<dbReference type="Gene3D" id="3.20.20.150">
    <property type="entry name" value="Divalent-metal-dependent TIM barrel enzymes"/>
    <property type="match status" value="1"/>
</dbReference>
<dbReference type="Pfam" id="PF01261">
    <property type="entry name" value="AP_endonuc_2"/>
    <property type="match status" value="1"/>
</dbReference>
<accession>A0A1H9ZAD0</accession>
<dbReference type="PANTHER" id="PTHR12110">
    <property type="entry name" value="HYDROXYPYRUVATE ISOMERASE"/>
    <property type="match status" value="1"/>
</dbReference>
<dbReference type="PANTHER" id="PTHR12110:SF41">
    <property type="entry name" value="INOSOSE DEHYDRATASE"/>
    <property type="match status" value="1"/>
</dbReference>
<dbReference type="Proteomes" id="UP000199095">
    <property type="component" value="Unassembled WGS sequence"/>
</dbReference>
<keyword evidence="3" id="KW-1185">Reference proteome</keyword>
<name>A0A1H9ZAD0_9BACI</name>
<evidence type="ECO:0000313" key="2">
    <source>
        <dbReference type="EMBL" id="SES78291.1"/>
    </source>
</evidence>